<dbReference type="GO" id="GO:0005509">
    <property type="term" value="F:calcium ion binding"/>
    <property type="evidence" value="ECO:0007669"/>
    <property type="project" value="InterPro"/>
</dbReference>
<keyword evidence="2 3" id="KW-1015">Disulfide bond</keyword>
<evidence type="ECO:0000256" key="1">
    <source>
        <dbReference type="ARBA" id="ARBA00022536"/>
    </source>
</evidence>
<accession>A0A154P4I3</accession>
<dbReference type="STRING" id="178035.A0A154P4I3"/>
<dbReference type="InterPro" id="IPR018097">
    <property type="entry name" value="EGF_Ca-bd_CS"/>
</dbReference>
<dbReference type="Pfam" id="PF07645">
    <property type="entry name" value="EGF_CA"/>
    <property type="match status" value="1"/>
</dbReference>
<keyword evidence="1 3" id="KW-0245">EGF-like domain</keyword>
<organism evidence="6 7">
    <name type="scientific">Dufourea novaeangliae</name>
    <name type="common">Sweat bee</name>
    <dbReference type="NCBI Taxonomy" id="178035"/>
    <lineage>
        <taxon>Eukaryota</taxon>
        <taxon>Metazoa</taxon>
        <taxon>Ecdysozoa</taxon>
        <taxon>Arthropoda</taxon>
        <taxon>Hexapoda</taxon>
        <taxon>Insecta</taxon>
        <taxon>Pterygota</taxon>
        <taxon>Neoptera</taxon>
        <taxon>Endopterygota</taxon>
        <taxon>Hymenoptera</taxon>
        <taxon>Apocrita</taxon>
        <taxon>Aculeata</taxon>
        <taxon>Apoidea</taxon>
        <taxon>Anthophila</taxon>
        <taxon>Halictidae</taxon>
        <taxon>Rophitinae</taxon>
        <taxon>Dufourea</taxon>
    </lineage>
</organism>
<dbReference type="Proteomes" id="UP000076502">
    <property type="component" value="Unassembled WGS sequence"/>
</dbReference>
<dbReference type="OrthoDB" id="5985519at2759"/>
<gene>
    <name evidence="6" type="ORF">WN55_07783</name>
</gene>
<feature type="transmembrane region" description="Helical" evidence="4">
    <location>
        <begin position="350"/>
        <end position="370"/>
    </location>
</feature>
<name>A0A154P4I3_DUFNO</name>
<dbReference type="SMART" id="SM00179">
    <property type="entry name" value="EGF_CA"/>
    <property type="match status" value="1"/>
</dbReference>
<dbReference type="InterPro" id="IPR000742">
    <property type="entry name" value="EGF"/>
</dbReference>
<sequence length="375" mass="43133">MVEEVMDPNVKITNVPDVEESTDDWDANWDKNKVIRDVAYYIRAHKFEDFDRRYYRRLEDSPSRFYQEFPKPPLRSLHWEVRRHCDASFVECLRYLERNIKLTALRREDDTITIMKEQNWNLEHNIQQVLSAQKDCQDARRRDDLTAVPFQELSIFGEPCDNHANCDINGGNGDPRADDTKPYACALYSFCPDHCCPMKQIGYMTDCYHSPQNPCYAENMPSHRECKLNRQENQDLLSLVANQINISCQCLEKGYEWSARFGICVDVNECTRGRHDCLSENGELCVNMPGGYECVCKFGYVYDSSQKTCIVSSAIEEVLAGAESESNVTKTRNIIEAIINTITRSTGNRLAINCTILLAVFVSLIVANNIEFMTS</sequence>
<evidence type="ECO:0000256" key="4">
    <source>
        <dbReference type="SAM" id="Phobius"/>
    </source>
</evidence>
<dbReference type="CDD" id="cd00054">
    <property type="entry name" value="EGF_CA"/>
    <property type="match status" value="1"/>
</dbReference>
<dbReference type="FunFam" id="2.10.25.10:FF:000139">
    <property type="entry name" value="Fibulin-1"/>
    <property type="match status" value="1"/>
</dbReference>
<keyword evidence="4" id="KW-0472">Membrane</keyword>
<evidence type="ECO:0000256" key="2">
    <source>
        <dbReference type="ARBA" id="ARBA00023157"/>
    </source>
</evidence>
<dbReference type="InterPro" id="IPR001881">
    <property type="entry name" value="EGF-like_Ca-bd_dom"/>
</dbReference>
<dbReference type="EMBL" id="KQ434814">
    <property type="protein sequence ID" value="KZC06826.1"/>
    <property type="molecule type" value="Genomic_DNA"/>
</dbReference>
<comment type="caution">
    <text evidence="3">Lacks conserved residue(s) required for the propagation of feature annotation.</text>
</comment>
<dbReference type="AlphaFoldDB" id="A0A154P4I3"/>
<evidence type="ECO:0000259" key="5">
    <source>
        <dbReference type="PROSITE" id="PS50026"/>
    </source>
</evidence>
<dbReference type="PROSITE" id="PS50026">
    <property type="entry name" value="EGF_3"/>
    <property type="match status" value="1"/>
</dbReference>
<proteinExistence type="predicted"/>
<dbReference type="PROSITE" id="PS00010">
    <property type="entry name" value="ASX_HYDROXYL"/>
    <property type="match status" value="1"/>
</dbReference>
<evidence type="ECO:0000256" key="3">
    <source>
        <dbReference type="PROSITE-ProRule" id="PRU00076"/>
    </source>
</evidence>
<dbReference type="Gene3D" id="2.10.25.10">
    <property type="entry name" value="Laminin"/>
    <property type="match status" value="1"/>
</dbReference>
<keyword evidence="4" id="KW-0812">Transmembrane</keyword>
<dbReference type="InterPro" id="IPR000152">
    <property type="entry name" value="EGF-type_Asp/Asn_hydroxyl_site"/>
</dbReference>
<dbReference type="PROSITE" id="PS01187">
    <property type="entry name" value="EGF_CA"/>
    <property type="match status" value="1"/>
</dbReference>
<feature type="domain" description="EGF-like" evidence="5">
    <location>
        <begin position="266"/>
        <end position="306"/>
    </location>
</feature>
<evidence type="ECO:0000313" key="6">
    <source>
        <dbReference type="EMBL" id="KZC06826.1"/>
    </source>
</evidence>
<keyword evidence="4" id="KW-1133">Transmembrane helix</keyword>
<feature type="disulfide bond" evidence="3">
    <location>
        <begin position="277"/>
        <end position="294"/>
    </location>
</feature>
<reference evidence="6 7" key="1">
    <citation type="submission" date="2015-07" db="EMBL/GenBank/DDBJ databases">
        <title>The genome of Dufourea novaeangliae.</title>
        <authorList>
            <person name="Pan H."/>
            <person name="Kapheim K."/>
        </authorList>
    </citation>
    <scope>NUCLEOTIDE SEQUENCE [LARGE SCALE GENOMIC DNA]</scope>
    <source>
        <strain evidence="6">0120121106</strain>
        <tissue evidence="6">Whole body</tissue>
    </source>
</reference>
<protein>
    <submittedName>
        <fullName evidence="6">Fibulin-2</fullName>
    </submittedName>
</protein>
<keyword evidence="7" id="KW-1185">Reference proteome</keyword>
<evidence type="ECO:0000313" key="7">
    <source>
        <dbReference type="Proteomes" id="UP000076502"/>
    </source>
</evidence>
<dbReference type="InterPro" id="IPR049883">
    <property type="entry name" value="NOTCH1_EGF-like"/>
</dbReference>
<dbReference type="SUPFAM" id="SSF57196">
    <property type="entry name" value="EGF/Laminin"/>
    <property type="match status" value="1"/>
</dbReference>